<dbReference type="GO" id="GO:0004518">
    <property type="term" value="F:nuclease activity"/>
    <property type="evidence" value="ECO:0007669"/>
    <property type="project" value="UniProtKB-KW"/>
</dbReference>
<sequence length="124" mass="13941">MRLLLDTRVAMWWMADAPQLPDRTKDLIDTEPAVHISAVSPWEITIKQFLGEFEGPGDLAEQVRDLPFTGVPITAAHGVRAGRLPILHTDPFDRILVAQAQAEGMVLVTRNEWIPQYDVQAMRV</sequence>
<evidence type="ECO:0000256" key="1">
    <source>
        <dbReference type="ARBA" id="ARBA00022722"/>
    </source>
</evidence>
<dbReference type="GO" id="GO:0016787">
    <property type="term" value="F:hydrolase activity"/>
    <property type="evidence" value="ECO:0007669"/>
    <property type="project" value="UniProtKB-KW"/>
</dbReference>
<dbReference type="InterPro" id="IPR002716">
    <property type="entry name" value="PIN_dom"/>
</dbReference>
<evidence type="ECO:0000256" key="4">
    <source>
        <dbReference type="ARBA" id="ARBA00022842"/>
    </source>
</evidence>
<dbReference type="EMBL" id="CP027306">
    <property type="protein sequence ID" value="AXE80196.1"/>
    <property type="molecule type" value="Genomic_DNA"/>
</dbReference>
<dbReference type="PANTHER" id="PTHR36173">
    <property type="entry name" value="RIBONUCLEASE VAPC16-RELATED"/>
    <property type="match status" value="1"/>
</dbReference>
<gene>
    <name evidence="6" type="ORF">C5746_28300</name>
</gene>
<evidence type="ECO:0000313" key="6">
    <source>
        <dbReference type="EMBL" id="AXE80196.1"/>
    </source>
</evidence>
<dbReference type="Gene3D" id="3.40.50.1010">
    <property type="entry name" value="5'-nuclease"/>
    <property type="match status" value="1"/>
</dbReference>
<reference evidence="6 7" key="1">
    <citation type="journal article" date="2018" name="Front. Microbiol.">
        <title>Genome Sequencing of Streptomyces atratus SCSIOZH16 and Activation Production of Nocardamine via Metabolic Engineering.</title>
        <authorList>
            <person name="Li Y."/>
            <person name="Zhang C."/>
            <person name="Liu C."/>
            <person name="Ju J."/>
            <person name="Ma J."/>
        </authorList>
    </citation>
    <scope>NUCLEOTIDE SEQUENCE [LARGE SCALE GENOMIC DNA]</scope>
    <source>
        <strain evidence="6 7">SCSIO_ZH16</strain>
    </source>
</reference>
<dbReference type="AlphaFoldDB" id="A0A2Z5JIJ0"/>
<keyword evidence="2" id="KW-0479">Metal-binding</keyword>
<organism evidence="6 7">
    <name type="scientific">Streptomyces atratus</name>
    <dbReference type="NCBI Taxonomy" id="1893"/>
    <lineage>
        <taxon>Bacteria</taxon>
        <taxon>Bacillati</taxon>
        <taxon>Actinomycetota</taxon>
        <taxon>Actinomycetes</taxon>
        <taxon>Kitasatosporales</taxon>
        <taxon>Streptomycetaceae</taxon>
        <taxon>Streptomyces</taxon>
    </lineage>
</organism>
<dbReference type="KEGG" id="sata:C5746_28300"/>
<accession>A0A2Z5JIJ0</accession>
<feature type="domain" description="PIN" evidence="5">
    <location>
        <begin position="4"/>
        <end position="117"/>
    </location>
</feature>
<evidence type="ECO:0000259" key="5">
    <source>
        <dbReference type="Pfam" id="PF01850"/>
    </source>
</evidence>
<evidence type="ECO:0000313" key="7">
    <source>
        <dbReference type="Proteomes" id="UP000252698"/>
    </source>
</evidence>
<dbReference type="Proteomes" id="UP000252698">
    <property type="component" value="Chromosome"/>
</dbReference>
<evidence type="ECO:0000256" key="2">
    <source>
        <dbReference type="ARBA" id="ARBA00022723"/>
    </source>
</evidence>
<keyword evidence="3" id="KW-0378">Hydrolase</keyword>
<dbReference type="InterPro" id="IPR041705">
    <property type="entry name" value="PIN_Sll0205"/>
</dbReference>
<dbReference type="InterPro" id="IPR052919">
    <property type="entry name" value="TA_system_RNase"/>
</dbReference>
<keyword evidence="1" id="KW-0540">Nuclease</keyword>
<name>A0A2Z5JIJ0_STRAR</name>
<dbReference type="CDD" id="cd09872">
    <property type="entry name" value="PIN_Sll0205-like"/>
    <property type="match status" value="1"/>
</dbReference>
<dbReference type="GO" id="GO:0046872">
    <property type="term" value="F:metal ion binding"/>
    <property type="evidence" value="ECO:0007669"/>
    <property type="project" value="UniProtKB-KW"/>
</dbReference>
<dbReference type="Pfam" id="PF01850">
    <property type="entry name" value="PIN"/>
    <property type="match status" value="1"/>
</dbReference>
<protein>
    <submittedName>
        <fullName evidence="6">PIN domain nuclease</fullName>
    </submittedName>
</protein>
<dbReference type="RefSeq" id="WP_114246653.1">
    <property type="nucleotide sequence ID" value="NZ_CP027306.1"/>
</dbReference>
<dbReference type="SUPFAM" id="SSF88723">
    <property type="entry name" value="PIN domain-like"/>
    <property type="match status" value="1"/>
</dbReference>
<dbReference type="PANTHER" id="PTHR36173:SF2">
    <property type="entry name" value="RIBONUCLEASE VAPC16"/>
    <property type="match status" value="1"/>
</dbReference>
<evidence type="ECO:0000256" key="3">
    <source>
        <dbReference type="ARBA" id="ARBA00022801"/>
    </source>
</evidence>
<dbReference type="InterPro" id="IPR029060">
    <property type="entry name" value="PIN-like_dom_sf"/>
</dbReference>
<proteinExistence type="predicted"/>
<keyword evidence="4" id="KW-0460">Magnesium</keyword>
<dbReference type="GeneID" id="95522304"/>